<dbReference type="RefSeq" id="WP_119949037.1">
    <property type="nucleotide sequence ID" value="NZ_QZEZ01000001.1"/>
</dbReference>
<dbReference type="AlphaFoldDB" id="A0A3A3ZMY3"/>
<accession>A0A3A3ZMY3</accession>
<evidence type="ECO:0000313" key="6">
    <source>
        <dbReference type="Proteomes" id="UP000265614"/>
    </source>
</evidence>
<comment type="subcellular location">
    <subcellularLocation>
        <location evidence="1">Membrane</location>
        <topology evidence="1">Multi-pass membrane protein</topology>
    </subcellularLocation>
</comment>
<evidence type="ECO:0000313" key="5">
    <source>
        <dbReference type="EMBL" id="RJK98111.1"/>
    </source>
</evidence>
<evidence type="ECO:0000256" key="1">
    <source>
        <dbReference type="ARBA" id="ARBA00004141"/>
    </source>
</evidence>
<dbReference type="Pfam" id="PF07681">
    <property type="entry name" value="DoxX"/>
    <property type="match status" value="1"/>
</dbReference>
<evidence type="ECO:0000256" key="3">
    <source>
        <dbReference type="ARBA" id="ARBA00022989"/>
    </source>
</evidence>
<reference evidence="5 6" key="1">
    <citation type="submission" date="2018-09" db="EMBL/GenBank/DDBJ databases">
        <title>YIM 75000 draft genome.</title>
        <authorList>
            <person name="Tang S."/>
            <person name="Feng Y."/>
        </authorList>
    </citation>
    <scope>NUCLEOTIDE SEQUENCE [LARGE SCALE GENOMIC DNA]</scope>
    <source>
        <strain evidence="5 6">YIM 75000</strain>
    </source>
</reference>
<sequence length="170" mass="17881">MILVRRLARPMLAATFIDGGIDQIRNPGNKSVRADPVAPTLAARIPGLPQDPEVLVKINGATMATAGTLLALGKLPRVSALVLAATLVPTTLAGHAFWDAEDEGSRVQARSHFLKNLGMFGGLLLAAVDTEGRPGLAWRAQHAARGTRKAAKVAARSARREAALGRARLT</sequence>
<evidence type="ECO:0000256" key="4">
    <source>
        <dbReference type="ARBA" id="ARBA00023136"/>
    </source>
</evidence>
<dbReference type="EMBL" id="QZEZ01000001">
    <property type="protein sequence ID" value="RJK98111.1"/>
    <property type="molecule type" value="Genomic_DNA"/>
</dbReference>
<name>A0A3A3ZMY3_9ACTN</name>
<proteinExistence type="predicted"/>
<keyword evidence="2" id="KW-0812">Transmembrane</keyword>
<keyword evidence="6" id="KW-1185">Reference proteome</keyword>
<dbReference type="GO" id="GO:0016020">
    <property type="term" value="C:membrane"/>
    <property type="evidence" value="ECO:0007669"/>
    <property type="project" value="UniProtKB-SubCell"/>
</dbReference>
<dbReference type="InterPro" id="IPR032808">
    <property type="entry name" value="DoxX"/>
</dbReference>
<evidence type="ECO:0000256" key="2">
    <source>
        <dbReference type="ARBA" id="ARBA00022692"/>
    </source>
</evidence>
<keyword evidence="3" id="KW-1133">Transmembrane helix</keyword>
<keyword evidence="4" id="KW-0472">Membrane</keyword>
<comment type="caution">
    <text evidence="5">The sequence shown here is derived from an EMBL/GenBank/DDBJ whole genome shotgun (WGS) entry which is preliminary data.</text>
</comment>
<dbReference type="OrthoDB" id="329282at2"/>
<dbReference type="Proteomes" id="UP000265614">
    <property type="component" value="Unassembled WGS sequence"/>
</dbReference>
<protein>
    <submittedName>
        <fullName evidence="5">DoxX family protein</fullName>
    </submittedName>
</protein>
<gene>
    <name evidence="5" type="ORF">D5H78_04060</name>
</gene>
<organism evidence="5 6">
    <name type="scientific">Vallicoccus soli</name>
    <dbReference type="NCBI Taxonomy" id="2339232"/>
    <lineage>
        <taxon>Bacteria</taxon>
        <taxon>Bacillati</taxon>
        <taxon>Actinomycetota</taxon>
        <taxon>Actinomycetes</taxon>
        <taxon>Motilibacterales</taxon>
        <taxon>Vallicoccaceae</taxon>
        <taxon>Vallicoccus</taxon>
    </lineage>
</organism>